<protein>
    <submittedName>
        <fullName evidence="2">Uncharacterized protein</fullName>
    </submittedName>
</protein>
<feature type="compositionally biased region" description="Low complexity" evidence="1">
    <location>
        <begin position="250"/>
        <end position="271"/>
    </location>
</feature>
<dbReference type="OrthoDB" id="10013007at2759"/>
<keyword evidence="3" id="KW-1185">Reference proteome</keyword>
<reference evidence="2 3" key="1">
    <citation type="submission" date="2013-11" db="EMBL/GenBank/DDBJ databases">
        <title>Genome sequencing of Stegodyphus mimosarum.</title>
        <authorList>
            <person name="Bechsgaard J."/>
        </authorList>
    </citation>
    <scope>NUCLEOTIDE SEQUENCE [LARGE SCALE GENOMIC DNA]</scope>
</reference>
<dbReference type="EMBL" id="KK120219">
    <property type="protein sequence ID" value="KFM77795.1"/>
    <property type="molecule type" value="Genomic_DNA"/>
</dbReference>
<feature type="region of interest" description="Disordered" evidence="1">
    <location>
        <begin position="165"/>
        <end position="190"/>
    </location>
</feature>
<name>A0A087UKA6_STEMI</name>
<feature type="compositionally biased region" description="Low complexity" evidence="1">
    <location>
        <begin position="119"/>
        <end position="141"/>
    </location>
</feature>
<proteinExistence type="predicted"/>
<dbReference type="Proteomes" id="UP000054359">
    <property type="component" value="Unassembled WGS sequence"/>
</dbReference>
<feature type="region of interest" description="Disordered" evidence="1">
    <location>
        <begin position="204"/>
        <end position="302"/>
    </location>
</feature>
<feature type="region of interest" description="Disordered" evidence="1">
    <location>
        <begin position="88"/>
        <end position="151"/>
    </location>
</feature>
<feature type="region of interest" description="Disordered" evidence="1">
    <location>
        <begin position="1"/>
        <end position="36"/>
    </location>
</feature>
<evidence type="ECO:0000256" key="1">
    <source>
        <dbReference type="SAM" id="MobiDB-lite"/>
    </source>
</evidence>
<sequence length="302" mass="32112">MAYAQQLQQTAPLSPTHQLEQPVRRRSPGPVLLGPAPLVTTCRDDISPRPAARACWAKKLAGKTKHNDPIANQAIELSSRALSSAAAECSASTSQHSSMNHRSSKRSHAAQNLPLDSWSPPGSCRSSEGGGCSSSEENNSPTDLNSCKQIKDKPPLLKNLEVVQESTPGDDSFSKDLARPSSGGCLNESSAWEGAPTLRVSKFSSRRKADGFSHHKKYSLGASNQTPTAPPTDEESPLESSTDQSKRSSRSSCDHSMPSSSSSLSDTTNFSERSETSSCCKNKRISHSCCACSSSSVTPPPP</sequence>
<evidence type="ECO:0000313" key="2">
    <source>
        <dbReference type="EMBL" id="KFM77795.1"/>
    </source>
</evidence>
<gene>
    <name evidence="2" type="ORF">X975_23012</name>
</gene>
<feature type="non-terminal residue" evidence="2">
    <location>
        <position position="302"/>
    </location>
</feature>
<organism evidence="2 3">
    <name type="scientific">Stegodyphus mimosarum</name>
    <name type="common">African social velvet spider</name>
    <dbReference type="NCBI Taxonomy" id="407821"/>
    <lineage>
        <taxon>Eukaryota</taxon>
        <taxon>Metazoa</taxon>
        <taxon>Ecdysozoa</taxon>
        <taxon>Arthropoda</taxon>
        <taxon>Chelicerata</taxon>
        <taxon>Arachnida</taxon>
        <taxon>Araneae</taxon>
        <taxon>Araneomorphae</taxon>
        <taxon>Entelegynae</taxon>
        <taxon>Eresoidea</taxon>
        <taxon>Eresidae</taxon>
        <taxon>Stegodyphus</taxon>
    </lineage>
</organism>
<accession>A0A087UKA6</accession>
<feature type="compositionally biased region" description="Polar residues" evidence="1">
    <location>
        <begin position="1"/>
        <end position="19"/>
    </location>
</feature>
<dbReference type="AlphaFoldDB" id="A0A087UKA6"/>
<evidence type="ECO:0000313" key="3">
    <source>
        <dbReference type="Proteomes" id="UP000054359"/>
    </source>
</evidence>